<keyword evidence="2" id="KW-0285">Flavoprotein</keyword>
<keyword evidence="6" id="KW-0520">NAD</keyword>
<protein>
    <submittedName>
        <fullName evidence="10">Mercuric reductase</fullName>
    </submittedName>
</protein>
<dbReference type="InterPro" id="IPR016156">
    <property type="entry name" value="FAD/NAD-linked_Rdtase_dimer_sf"/>
</dbReference>
<evidence type="ECO:0000256" key="5">
    <source>
        <dbReference type="PIRSR" id="PIRSR000350-2"/>
    </source>
</evidence>
<gene>
    <name evidence="10" type="ORF">GWO12_06850</name>
</gene>
<dbReference type="GO" id="GO:0050660">
    <property type="term" value="F:flavin adenine dinucleotide binding"/>
    <property type="evidence" value="ECO:0007669"/>
    <property type="project" value="TreeGrafter"/>
</dbReference>
<dbReference type="Proteomes" id="UP000702544">
    <property type="component" value="Unassembled WGS sequence"/>
</dbReference>
<dbReference type="InterPro" id="IPR004099">
    <property type="entry name" value="Pyr_nucl-diS_OxRdtase_dimer"/>
</dbReference>
<dbReference type="FunFam" id="3.30.390.30:FF:000001">
    <property type="entry name" value="Dihydrolipoyl dehydrogenase"/>
    <property type="match status" value="1"/>
</dbReference>
<feature type="binding site" evidence="6">
    <location>
        <begin position="175"/>
        <end position="182"/>
    </location>
    <ligand>
        <name>NAD(+)</name>
        <dbReference type="ChEBI" id="CHEBI:57540"/>
    </ligand>
</feature>
<evidence type="ECO:0000256" key="6">
    <source>
        <dbReference type="PIRSR" id="PIRSR000350-3"/>
    </source>
</evidence>
<feature type="binding site" evidence="6">
    <location>
        <position position="262"/>
    </location>
    <ligand>
        <name>NAD(+)</name>
        <dbReference type="ChEBI" id="CHEBI:57540"/>
    </ligand>
</feature>
<comment type="similarity">
    <text evidence="1">Belongs to the class-I pyridine nucleotide-disulfide oxidoreductase family.</text>
</comment>
<feature type="active site" description="Proton acceptor" evidence="5">
    <location>
        <position position="436"/>
    </location>
</feature>
<comment type="cofactor">
    <cofactor evidence="6">
        <name>FAD</name>
        <dbReference type="ChEBI" id="CHEBI:57692"/>
    </cofactor>
    <text evidence="6">Binds 1 FAD per subunit.</text>
</comment>
<dbReference type="Gene3D" id="3.50.50.60">
    <property type="entry name" value="FAD/NAD(P)-binding domain"/>
    <property type="match status" value="2"/>
</dbReference>
<accession>A0AAE4Z8Z1</accession>
<dbReference type="SUPFAM" id="SSF55424">
    <property type="entry name" value="FAD/NAD-linked reductases, dimerisation (C-terminal) domain"/>
    <property type="match status" value="1"/>
</dbReference>
<feature type="binding site" evidence="6">
    <location>
        <position position="49"/>
    </location>
    <ligand>
        <name>FAD</name>
        <dbReference type="ChEBI" id="CHEBI:57692"/>
    </ligand>
</feature>
<dbReference type="PIRSF" id="PIRSF000350">
    <property type="entry name" value="Mercury_reductase_MerA"/>
    <property type="match status" value="1"/>
</dbReference>
<dbReference type="SUPFAM" id="SSF51905">
    <property type="entry name" value="FAD/NAD(P)-binding domain"/>
    <property type="match status" value="1"/>
</dbReference>
<evidence type="ECO:0000313" key="10">
    <source>
        <dbReference type="EMBL" id="NIR74817.1"/>
    </source>
</evidence>
<dbReference type="EMBL" id="JAACAK010000049">
    <property type="protein sequence ID" value="NIR74817.1"/>
    <property type="molecule type" value="Genomic_DNA"/>
</dbReference>
<feature type="domain" description="FAD/NAD(P)-binding" evidence="9">
    <location>
        <begin position="4"/>
        <end position="315"/>
    </location>
</feature>
<comment type="caution">
    <text evidence="10">The sequence shown here is derived from an EMBL/GenBank/DDBJ whole genome shotgun (WGS) entry which is preliminary data.</text>
</comment>
<evidence type="ECO:0000256" key="7">
    <source>
        <dbReference type="PIRSR" id="PIRSR000350-4"/>
    </source>
</evidence>
<reference evidence="10 11" key="1">
    <citation type="submission" date="2020-01" db="EMBL/GenBank/DDBJ databases">
        <title>Genomes assembled from Gulf of Kutch pelagic sediment metagenomes.</title>
        <authorList>
            <person name="Chandrashekar M."/>
            <person name="Mahajan M.S."/>
            <person name="Dave K.J."/>
            <person name="Vatsa P."/>
            <person name="Nathani N.M."/>
        </authorList>
    </citation>
    <scope>NUCLEOTIDE SEQUENCE [LARGE SCALE GENOMIC DNA]</scope>
    <source>
        <strain evidence="10">KS3-K002</strain>
    </source>
</reference>
<evidence type="ECO:0000256" key="1">
    <source>
        <dbReference type="ARBA" id="ARBA00007532"/>
    </source>
</evidence>
<name>A0AAE4Z8Z1_9BACT</name>
<dbReference type="InterPro" id="IPR023753">
    <property type="entry name" value="FAD/NAD-binding_dom"/>
</dbReference>
<dbReference type="InterPro" id="IPR036188">
    <property type="entry name" value="FAD/NAD-bd_sf"/>
</dbReference>
<evidence type="ECO:0000259" key="8">
    <source>
        <dbReference type="Pfam" id="PF02852"/>
    </source>
</evidence>
<dbReference type="PRINTS" id="PR00368">
    <property type="entry name" value="FADPNR"/>
</dbReference>
<evidence type="ECO:0000256" key="3">
    <source>
        <dbReference type="ARBA" id="ARBA00022827"/>
    </source>
</evidence>
<keyword evidence="4" id="KW-0560">Oxidoreductase</keyword>
<dbReference type="Gene3D" id="3.30.390.30">
    <property type="match status" value="1"/>
</dbReference>
<sequence>MKVDVIVIGTGQAGVPLAARLTEAGKRVIIVEKGHLGGSCVNVGCTPTKTMVASARAAHVARSADRLGVKAADVGVDLAAVVDRKNEIVDQWRSGVGKRLERAGDDLTLIEGAARFVGEREIEVAGDRHSADIVIVNVGARPSAPPIKGLDSVDWLDNETIMEVRQLPDHLLIIGGGYIACEFGQMFRRFGSDVTIMQRSDHLVPREDVEASEAIENVFREEGIELVLGSEATEVEAAKGSITVHCTGGAEARGSHLLVATGRVPNTDDLGCDAAGIELDERGNIEVDDSFRTSAAGVYALGDCTGGPQFTHASWDDHRILYEILMEGREGGREGRITPSTVFTDPQIAQVGLTEREAKERGIEYEAASMPFGHIARAIETDERAGTMKVLIDPKSERVLGASIVGYEAGELIHVFLMLMMAGAPARALVDAQTVHPTLAEGLQSMVMKLDRYKLE</sequence>
<feature type="domain" description="Pyridine nucleotide-disulphide oxidoreductase dimerisation" evidence="8">
    <location>
        <begin position="338"/>
        <end position="446"/>
    </location>
</feature>
<dbReference type="PRINTS" id="PR00411">
    <property type="entry name" value="PNDRDTASEI"/>
</dbReference>
<dbReference type="AlphaFoldDB" id="A0AAE4Z8Z1"/>
<keyword evidence="6" id="KW-0547">Nucleotide-binding</keyword>
<evidence type="ECO:0000256" key="2">
    <source>
        <dbReference type="ARBA" id="ARBA00022630"/>
    </source>
</evidence>
<evidence type="ECO:0000259" key="9">
    <source>
        <dbReference type="Pfam" id="PF07992"/>
    </source>
</evidence>
<keyword evidence="3 6" id="KW-0274">FAD</keyword>
<feature type="binding site" evidence="6">
    <location>
        <position position="303"/>
    </location>
    <ligand>
        <name>FAD</name>
        <dbReference type="ChEBI" id="CHEBI:57692"/>
    </ligand>
</feature>
<dbReference type="Pfam" id="PF07992">
    <property type="entry name" value="Pyr_redox_2"/>
    <property type="match status" value="1"/>
</dbReference>
<organism evidence="10 11">
    <name type="scientific">Candidatus Kutchimonas denitrificans</name>
    <dbReference type="NCBI Taxonomy" id="3056748"/>
    <lineage>
        <taxon>Bacteria</taxon>
        <taxon>Pseudomonadati</taxon>
        <taxon>Gemmatimonadota</taxon>
        <taxon>Gemmatimonadia</taxon>
        <taxon>Candidatus Palauibacterales</taxon>
        <taxon>Candidatus Palauibacteraceae</taxon>
        <taxon>Candidatus Kutchimonas</taxon>
    </lineage>
</organism>
<dbReference type="PANTHER" id="PTHR43014">
    <property type="entry name" value="MERCURIC REDUCTASE"/>
    <property type="match status" value="1"/>
</dbReference>
<dbReference type="GO" id="GO:0003955">
    <property type="term" value="F:NAD(P)H dehydrogenase (quinone) activity"/>
    <property type="evidence" value="ECO:0007669"/>
    <property type="project" value="TreeGrafter"/>
</dbReference>
<dbReference type="PANTHER" id="PTHR43014:SF2">
    <property type="entry name" value="MERCURIC REDUCTASE"/>
    <property type="match status" value="1"/>
</dbReference>
<feature type="disulfide bond" description="Redox-active" evidence="7">
    <location>
        <begin position="40"/>
        <end position="45"/>
    </location>
</feature>
<dbReference type="InterPro" id="IPR001100">
    <property type="entry name" value="Pyr_nuc-diS_OxRdtase"/>
</dbReference>
<proteinExistence type="inferred from homology"/>
<evidence type="ECO:0000313" key="11">
    <source>
        <dbReference type="Proteomes" id="UP000702544"/>
    </source>
</evidence>
<dbReference type="Pfam" id="PF02852">
    <property type="entry name" value="Pyr_redox_dim"/>
    <property type="match status" value="1"/>
</dbReference>
<evidence type="ECO:0000256" key="4">
    <source>
        <dbReference type="ARBA" id="ARBA00023002"/>
    </source>
</evidence>